<protein>
    <submittedName>
        <fullName evidence="2">Conjugal transfer protein TraB</fullName>
    </submittedName>
</protein>
<dbReference type="EMBL" id="JNAD02000013">
    <property type="protein sequence ID" value="RKM92473.1"/>
    <property type="molecule type" value="Genomic_DNA"/>
</dbReference>
<sequence length="138" mass="15155">MSDLAPHDSSAAPARADADNRYKAVQAKLKKLSTALTGAAVDLEHLRRDMRANADRTERVAEDIDRAELDTKFVDLTHHVAAALHGAAAQLRTLHDTAQETADLTHQARRTHAQRYGALDDIRSTRPERTPKPGFLAS</sequence>
<dbReference type="AlphaFoldDB" id="A0A3R7IN97"/>
<evidence type="ECO:0000313" key="3">
    <source>
        <dbReference type="Proteomes" id="UP000028058"/>
    </source>
</evidence>
<feature type="region of interest" description="Disordered" evidence="1">
    <location>
        <begin position="105"/>
        <end position="138"/>
    </location>
</feature>
<dbReference type="Proteomes" id="UP000028058">
    <property type="component" value="Unassembled WGS sequence"/>
</dbReference>
<keyword evidence="3" id="KW-1185">Reference proteome</keyword>
<dbReference type="RefSeq" id="WP_043472295.1">
    <property type="nucleotide sequence ID" value="NZ_JNAD02000013.1"/>
</dbReference>
<evidence type="ECO:0000256" key="1">
    <source>
        <dbReference type="SAM" id="MobiDB-lite"/>
    </source>
</evidence>
<gene>
    <name evidence="2" type="ORF">SFRA_024000</name>
</gene>
<proteinExistence type="predicted"/>
<dbReference type="OrthoDB" id="4215247at2"/>
<name>A0A3R7IN97_9ACTN</name>
<organism evidence="2 3">
    <name type="scientific">Streptomyces xinghaiensis</name>
    <dbReference type="NCBI Taxonomy" id="1038928"/>
    <lineage>
        <taxon>Bacteria</taxon>
        <taxon>Bacillati</taxon>
        <taxon>Actinomycetota</taxon>
        <taxon>Actinomycetes</taxon>
        <taxon>Kitasatosporales</taxon>
        <taxon>Streptomycetaceae</taxon>
        <taxon>Streptomyces</taxon>
    </lineage>
</organism>
<comment type="caution">
    <text evidence="2">The sequence shown here is derived from an EMBL/GenBank/DDBJ whole genome shotgun (WGS) entry which is preliminary data.</text>
</comment>
<accession>A0A3R7IN97</accession>
<reference evidence="2 3" key="1">
    <citation type="journal article" date="2014" name="Genome Announc.">
        <title>Draft Genome Sequence of Streptomyces fradiae ATCC 19609, a Strain Highly Sensitive to Antibiotics.</title>
        <authorList>
            <person name="Bekker O.B."/>
            <person name="Klimina K.M."/>
            <person name="Vatlin A.A."/>
            <person name="Zakharevich N.V."/>
            <person name="Kasianov A.S."/>
            <person name="Danilenko V.N."/>
        </authorList>
    </citation>
    <scope>NUCLEOTIDE SEQUENCE [LARGE SCALE GENOMIC DNA]</scope>
    <source>
        <strain evidence="2 3">ATCC 19609</strain>
    </source>
</reference>
<evidence type="ECO:0000313" key="2">
    <source>
        <dbReference type="EMBL" id="RKM92473.1"/>
    </source>
</evidence>
<feature type="compositionally biased region" description="Basic and acidic residues" evidence="1">
    <location>
        <begin position="118"/>
        <end position="131"/>
    </location>
</feature>